<name>L0DHU7_SINAD</name>
<dbReference type="Proteomes" id="UP000010798">
    <property type="component" value="Chromosome"/>
</dbReference>
<dbReference type="STRING" id="886293.Sinac_4211"/>
<reference evidence="2 3" key="1">
    <citation type="submission" date="2012-02" db="EMBL/GenBank/DDBJ databases">
        <title>Complete sequence of chromosome of Singulisphaera acidiphila DSM 18658.</title>
        <authorList>
            <consortium name="US DOE Joint Genome Institute (JGI-PGF)"/>
            <person name="Lucas S."/>
            <person name="Copeland A."/>
            <person name="Lapidus A."/>
            <person name="Glavina del Rio T."/>
            <person name="Dalin E."/>
            <person name="Tice H."/>
            <person name="Bruce D."/>
            <person name="Goodwin L."/>
            <person name="Pitluck S."/>
            <person name="Peters L."/>
            <person name="Ovchinnikova G."/>
            <person name="Chertkov O."/>
            <person name="Kyrpides N."/>
            <person name="Mavromatis K."/>
            <person name="Ivanova N."/>
            <person name="Brettin T."/>
            <person name="Detter J.C."/>
            <person name="Han C."/>
            <person name="Larimer F."/>
            <person name="Land M."/>
            <person name="Hauser L."/>
            <person name="Markowitz V."/>
            <person name="Cheng J.-F."/>
            <person name="Hugenholtz P."/>
            <person name="Woyke T."/>
            <person name="Wu D."/>
            <person name="Tindall B."/>
            <person name="Pomrenke H."/>
            <person name="Brambilla E."/>
            <person name="Klenk H.-P."/>
            <person name="Eisen J.A."/>
        </authorList>
    </citation>
    <scope>NUCLEOTIDE SEQUENCE [LARGE SCALE GENOMIC DNA]</scope>
    <source>
        <strain evidence="3">ATCC BAA-1392 / DSM 18658 / VKM B-2454 / MOB10</strain>
    </source>
</reference>
<evidence type="ECO:0000256" key="1">
    <source>
        <dbReference type="SAM" id="Coils"/>
    </source>
</evidence>
<evidence type="ECO:0000313" key="2">
    <source>
        <dbReference type="EMBL" id="AGA28415.1"/>
    </source>
</evidence>
<sequence>MRLRLHSPGITPLQSLLGATQHVETILGPFLLVGADALRLRRVEAALAEALEAADTLRREVEGALADGNIAVRFSDEDALARVGRAEREALGESSCLHPLGCGGCDWPPNELANRDTDRRAS</sequence>
<dbReference type="RefSeq" id="WP_015247543.1">
    <property type="nucleotide sequence ID" value="NC_019892.1"/>
</dbReference>
<proteinExistence type="predicted"/>
<organism evidence="2 3">
    <name type="scientific">Singulisphaera acidiphila (strain ATCC BAA-1392 / DSM 18658 / VKM B-2454 / MOB10)</name>
    <dbReference type="NCBI Taxonomy" id="886293"/>
    <lineage>
        <taxon>Bacteria</taxon>
        <taxon>Pseudomonadati</taxon>
        <taxon>Planctomycetota</taxon>
        <taxon>Planctomycetia</taxon>
        <taxon>Isosphaerales</taxon>
        <taxon>Isosphaeraceae</taxon>
        <taxon>Singulisphaera</taxon>
    </lineage>
</organism>
<evidence type="ECO:0000313" key="3">
    <source>
        <dbReference type="Proteomes" id="UP000010798"/>
    </source>
</evidence>
<dbReference type="HOGENOM" id="CLU_2025187_0_0_0"/>
<keyword evidence="1" id="KW-0175">Coiled coil</keyword>
<dbReference type="EMBL" id="CP003364">
    <property type="protein sequence ID" value="AGA28415.1"/>
    <property type="molecule type" value="Genomic_DNA"/>
</dbReference>
<keyword evidence="3" id="KW-1185">Reference proteome</keyword>
<accession>L0DHU7</accession>
<protein>
    <submittedName>
        <fullName evidence="2">Uncharacterized protein</fullName>
    </submittedName>
</protein>
<dbReference type="KEGG" id="saci:Sinac_4211"/>
<gene>
    <name evidence="2" type="ordered locus">Sinac_4211</name>
</gene>
<feature type="coiled-coil region" evidence="1">
    <location>
        <begin position="40"/>
        <end position="67"/>
    </location>
</feature>
<dbReference type="AlphaFoldDB" id="L0DHU7"/>